<dbReference type="Proteomes" id="UP001149074">
    <property type="component" value="Unassembled WGS sequence"/>
</dbReference>
<evidence type="ECO:0000259" key="5">
    <source>
        <dbReference type="PROSITE" id="PS52009"/>
    </source>
</evidence>
<dbReference type="Pfam" id="PF21774">
    <property type="entry name" value="NagJ_C"/>
    <property type="match status" value="1"/>
</dbReference>
<feature type="region of interest" description="Disordered" evidence="3">
    <location>
        <begin position="31"/>
        <end position="51"/>
    </location>
</feature>
<organism evidence="6 7">
    <name type="scientific">Penicillium argentinense</name>
    <dbReference type="NCBI Taxonomy" id="1131581"/>
    <lineage>
        <taxon>Eukaryota</taxon>
        <taxon>Fungi</taxon>
        <taxon>Dikarya</taxon>
        <taxon>Ascomycota</taxon>
        <taxon>Pezizomycotina</taxon>
        <taxon>Eurotiomycetes</taxon>
        <taxon>Eurotiomycetidae</taxon>
        <taxon>Eurotiales</taxon>
        <taxon>Aspergillaceae</taxon>
        <taxon>Penicillium</taxon>
    </lineage>
</organism>
<feature type="signal peptide" evidence="4">
    <location>
        <begin position="1"/>
        <end position="25"/>
    </location>
</feature>
<dbReference type="Pfam" id="PF02838">
    <property type="entry name" value="Glyco_hydro_20b"/>
    <property type="match status" value="1"/>
</dbReference>
<dbReference type="EMBL" id="JAPQKI010000003">
    <property type="protein sequence ID" value="KAJ5110318.1"/>
    <property type="molecule type" value="Genomic_DNA"/>
</dbReference>
<keyword evidence="4" id="KW-0732">Signal</keyword>
<dbReference type="PROSITE" id="PS52009">
    <property type="entry name" value="GH84"/>
    <property type="match status" value="1"/>
</dbReference>
<dbReference type="PANTHER" id="PTHR13170:SF16">
    <property type="entry name" value="PROTEIN O-GLCNACASE"/>
    <property type="match status" value="1"/>
</dbReference>
<keyword evidence="1" id="KW-0378">Hydrolase</keyword>
<dbReference type="AlphaFoldDB" id="A0A9W9G1F1"/>
<dbReference type="PANTHER" id="PTHR13170">
    <property type="entry name" value="O-GLCNACASE"/>
    <property type="match status" value="1"/>
</dbReference>
<dbReference type="SUPFAM" id="SSF55545">
    <property type="entry name" value="beta-N-acetylhexosaminidase-like domain"/>
    <property type="match status" value="1"/>
</dbReference>
<feature type="domain" description="GH84" evidence="5">
    <location>
        <begin position="190"/>
        <end position="470"/>
    </location>
</feature>
<accession>A0A9W9G1F1</accession>
<dbReference type="SUPFAM" id="SSF140657">
    <property type="entry name" value="Hyaluronidase post-catalytic domain-like"/>
    <property type="match status" value="1"/>
</dbReference>
<dbReference type="GO" id="GO:1901135">
    <property type="term" value="P:carbohydrate derivative metabolic process"/>
    <property type="evidence" value="ECO:0007669"/>
    <property type="project" value="UniProtKB-ARBA"/>
</dbReference>
<reference evidence="6" key="1">
    <citation type="submission" date="2022-11" db="EMBL/GenBank/DDBJ databases">
        <authorList>
            <person name="Petersen C."/>
        </authorList>
    </citation>
    <scope>NUCLEOTIDE SEQUENCE</scope>
    <source>
        <strain evidence="6">IBT 30761</strain>
    </source>
</reference>
<feature type="chain" id="PRO_5040796225" description="GH84 domain-containing protein" evidence="4">
    <location>
        <begin position="26"/>
        <end position="661"/>
    </location>
</feature>
<reference evidence="6" key="2">
    <citation type="journal article" date="2023" name="IMA Fungus">
        <title>Comparative genomic study of the Penicillium genus elucidates a diverse pangenome and 15 lateral gene transfer events.</title>
        <authorList>
            <person name="Petersen C."/>
            <person name="Sorensen T."/>
            <person name="Nielsen M.R."/>
            <person name="Sondergaard T.E."/>
            <person name="Sorensen J.L."/>
            <person name="Fitzpatrick D.A."/>
            <person name="Frisvad J.C."/>
            <person name="Nielsen K.L."/>
        </authorList>
    </citation>
    <scope>NUCLEOTIDE SEQUENCE</scope>
    <source>
        <strain evidence="6">IBT 30761</strain>
    </source>
</reference>
<dbReference type="Gene3D" id="3.30.379.10">
    <property type="entry name" value="Chitobiase/beta-hexosaminidase domain 2-like"/>
    <property type="match status" value="1"/>
</dbReference>
<keyword evidence="2" id="KW-0326">Glycosidase</keyword>
<dbReference type="OrthoDB" id="9975416at2759"/>
<dbReference type="Gene3D" id="1.20.58.460">
    <property type="entry name" value="Hyaluronidase post-catalytic domain-like"/>
    <property type="match status" value="1"/>
</dbReference>
<dbReference type="RefSeq" id="XP_056478429.1">
    <property type="nucleotide sequence ID" value="XM_056615457.1"/>
</dbReference>
<evidence type="ECO:0000256" key="1">
    <source>
        <dbReference type="ARBA" id="ARBA00022801"/>
    </source>
</evidence>
<comment type="caution">
    <text evidence="6">The sequence shown here is derived from an EMBL/GenBank/DDBJ whole genome shotgun (WGS) entry which is preliminary data.</text>
</comment>
<dbReference type="InterPro" id="IPR011496">
    <property type="entry name" value="O-GlcNAcase_cat"/>
</dbReference>
<evidence type="ECO:0000256" key="2">
    <source>
        <dbReference type="ARBA" id="ARBA00023295"/>
    </source>
</evidence>
<dbReference type="GO" id="GO:0015929">
    <property type="term" value="F:hexosaminidase activity"/>
    <property type="evidence" value="ECO:0007669"/>
    <property type="project" value="UniProtKB-ARBA"/>
</dbReference>
<name>A0A9W9G1F1_9EURO</name>
<dbReference type="Pfam" id="PF07555">
    <property type="entry name" value="NAGidase"/>
    <property type="match status" value="1"/>
</dbReference>
<proteinExistence type="predicted"/>
<dbReference type="InterPro" id="IPR051822">
    <property type="entry name" value="Glycosyl_Hydrolase_84"/>
</dbReference>
<evidence type="ECO:0000313" key="7">
    <source>
        <dbReference type="Proteomes" id="UP001149074"/>
    </source>
</evidence>
<evidence type="ECO:0000256" key="3">
    <source>
        <dbReference type="SAM" id="MobiDB-lite"/>
    </source>
</evidence>
<dbReference type="SUPFAM" id="SSF51445">
    <property type="entry name" value="(Trans)glycosidases"/>
    <property type="match status" value="1"/>
</dbReference>
<protein>
    <recommendedName>
        <fullName evidence="5">GH84 domain-containing protein</fullName>
    </recommendedName>
</protein>
<evidence type="ECO:0000256" key="4">
    <source>
        <dbReference type="SAM" id="SignalP"/>
    </source>
</evidence>
<dbReference type="InterPro" id="IPR049019">
    <property type="entry name" value="NagJ-like_helical"/>
</dbReference>
<dbReference type="GeneID" id="81354436"/>
<dbReference type="InterPro" id="IPR015882">
    <property type="entry name" value="HEX_bac_N"/>
</dbReference>
<sequence>MKVTPVRSRLTALVTSAFLIGSANSAIPPAPASVSAPQVWPPPQQQTSRPDGFQVPTTAALIIGNGTDQPAVRVVQDLLKDAGVTNFLTASGYKSLPDAPLHVYIGGPSENNASASALHDLGLQGPDGLNPEGYVLGIGRDTEKHAVVVLSGIDQAGTFYAAQSLRQLVVPSPGKSTLPGVAIRDWPVTSLRGTIEVFYGVPWSTKDRLDQFDFYAATKQNIYTYSPKDDPFLRAQWRDPYPPDKLAVLKQLAERAIEDHVAFTYALSPGLSVCYSSDQDEQVLINKFQSLWNIGVRGFAIPLDDISYTRWNCPEDEARWGTGGDAAGRAQAYFLNRVQKDFIDTHAGITPLQMVPTEYKNMSDSPYRTALREELDPRVIVFWAGPQTVTPNITTADAQQAKAVFGHDILIGDNYPVNDYVSNRLLLGPYAGREPGVTGQIYGLTVNPMVQSQPSKIAQFGSASFLWNSQAYNSNSTWLAGLKYLGGPVWRALKVFAENNYSSVLTGQESLVLAPLIERYWGSYNNSGRDLGRDAHALSDYFDQMASTPDQLKNGMNNTAFVTQSQAWLDKLGLYGQAGNTAMKVLTAQQAGDASEARKERLALNHLRSQLANISITACPLGQCKVVYPTVAPGVMEPFLNRTVELNDQWLGPRGGLGLTR</sequence>
<keyword evidence="7" id="KW-1185">Reference proteome</keyword>
<dbReference type="Gene3D" id="3.20.20.80">
    <property type="entry name" value="Glycosidases"/>
    <property type="match status" value="1"/>
</dbReference>
<evidence type="ECO:0000313" key="6">
    <source>
        <dbReference type="EMBL" id="KAJ5110318.1"/>
    </source>
</evidence>
<dbReference type="InterPro" id="IPR017853">
    <property type="entry name" value="GH"/>
</dbReference>
<dbReference type="InterPro" id="IPR029018">
    <property type="entry name" value="Hex-like_dom2"/>
</dbReference>
<gene>
    <name evidence="6" type="ORF">N7532_002963</name>
</gene>